<proteinExistence type="predicted"/>
<dbReference type="EMBL" id="CAKLCM010000001">
    <property type="protein sequence ID" value="CAH0524239.1"/>
    <property type="molecule type" value="Genomic_DNA"/>
</dbReference>
<name>A0ABN8DBM2_9VIBR</name>
<gene>
    <name evidence="1" type="ORF">VHP8226_00041</name>
</gene>
<reference evidence="1" key="1">
    <citation type="submission" date="2021-12" db="EMBL/GenBank/DDBJ databases">
        <authorList>
            <person name="Rodrigo-Torres L."/>
            <person name="Arahal R. D."/>
            <person name="Lucena T."/>
        </authorList>
    </citation>
    <scope>NUCLEOTIDE SEQUENCE</scope>
    <source>
        <strain evidence="1">CECT 8226</strain>
    </source>
</reference>
<dbReference type="Proteomes" id="UP000838160">
    <property type="component" value="Unassembled WGS sequence"/>
</dbReference>
<dbReference type="Pfam" id="PF07369">
    <property type="entry name" value="DUF1488"/>
    <property type="match status" value="1"/>
</dbReference>
<organism evidence="1 2">
    <name type="scientific">Vibrio hippocampi</name>
    <dbReference type="NCBI Taxonomy" id="654686"/>
    <lineage>
        <taxon>Bacteria</taxon>
        <taxon>Pseudomonadati</taxon>
        <taxon>Pseudomonadota</taxon>
        <taxon>Gammaproteobacteria</taxon>
        <taxon>Vibrionales</taxon>
        <taxon>Vibrionaceae</taxon>
        <taxon>Vibrio</taxon>
    </lineage>
</organism>
<dbReference type="InterPro" id="IPR009962">
    <property type="entry name" value="DUF1488"/>
</dbReference>
<dbReference type="SUPFAM" id="SSF160272">
    <property type="entry name" value="Shew3726-like"/>
    <property type="match status" value="1"/>
</dbReference>
<comment type="caution">
    <text evidence="1">The sequence shown here is derived from an EMBL/GenBank/DDBJ whole genome shotgun (WGS) entry which is preliminary data.</text>
</comment>
<evidence type="ECO:0000313" key="2">
    <source>
        <dbReference type="Proteomes" id="UP000838160"/>
    </source>
</evidence>
<dbReference type="RefSeq" id="WP_237483165.1">
    <property type="nucleotide sequence ID" value="NZ_CAKLCM010000001.1"/>
</dbReference>
<evidence type="ECO:0000313" key="1">
    <source>
        <dbReference type="EMBL" id="CAH0524239.1"/>
    </source>
</evidence>
<sequence>MNQAILFSPQASWNNEREMVEFHAQQSGMLIECFISINKLKQLSSEPVINEDSAVVVFESLRFDIEELAEELIEDEEFSQDGKVIID</sequence>
<dbReference type="Gene3D" id="3.30.160.140">
    <property type="entry name" value="Shew3726-like"/>
    <property type="match status" value="1"/>
</dbReference>
<accession>A0ABN8DBM2</accession>
<evidence type="ECO:0008006" key="3">
    <source>
        <dbReference type="Google" id="ProtNLM"/>
    </source>
</evidence>
<protein>
    <recommendedName>
        <fullName evidence="3">Transcriptional regulator</fullName>
    </recommendedName>
</protein>
<dbReference type="InterPro" id="IPR036692">
    <property type="entry name" value="Shew3726-like_sf"/>
</dbReference>
<keyword evidence="2" id="KW-1185">Reference proteome</keyword>